<feature type="signal peptide" evidence="2">
    <location>
        <begin position="1"/>
        <end position="25"/>
    </location>
</feature>
<dbReference type="GO" id="GO:0016787">
    <property type="term" value="F:hydrolase activity"/>
    <property type="evidence" value="ECO:0007669"/>
    <property type="project" value="UniProtKB-KW"/>
</dbReference>
<evidence type="ECO:0000256" key="2">
    <source>
        <dbReference type="SAM" id="SignalP"/>
    </source>
</evidence>
<evidence type="ECO:0000313" key="5">
    <source>
        <dbReference type="Proteomes" id="UP001516023"/>
    </source>
</evidence>
<dbReference type="SUPFAM" id="SSF56317">
    <property type="entry name" value="Carbon-nitrogen hydrolase"/>
    <property type="match status" value="1"/>
</dbReference>
<name>A0ABD3Q182_9STRA</name>
<comment type="caution">
    <text evidence="4">The sequence shown here is derived from an EMBL/GenBank/DDBJ whole genome shotgun (WGS) entry which is preliminary data.</text>
</comment>
<proteinExistence type="predicted"/>
<reference evidence="4 5" key="1">
    <citation type="journal article" date="2020" name="G3 (Bethesda)">
        <title>Improved Reference Genome for Cyclotella cryptica CCMP332, a Model for Cell Wall Morphogenesis, Salinity Adaptation, and Lipid Production in Diatoms (Bacillariophyta).</title>
        <authorList>
            <person name="Roberts W.R."/>
            <person name="Downey K.M."/>
            <person name="Ruck E.C."/>
            <person name="Traller J.C."/>
            <person name="Alverson A.J."/>
        </authorList>
    </citation>
    <scope>NUCLEOTIDE SEQUENCE [LARGE SCALE GENOMIC DNA]</scope>
    <source>
        <strain evidence="4 5">CCMP332</strain>
    </source>
</reference>
<organism evidence="4 5">
    <name type="scientific">Cyclotella cryptica</name>
    <dbReference type="NCBI Taxonomy" id="29204"/>
    <lineage>
        <taxon>Eukaryota</taxon>
        <taxon>Sar</taxon>
        <taxon>Stramenopiles</taxon>
        <taxon>Ochrophyta</taxon>
        <taxon>Bacillariophyta</taxon>
        <taxon>Coscinodiscophyceae</taxon>
        <taxon>Thalassiosirophycidae</taxon>
        <taxon>Stephanodiscales</taxon>
        <taxon>Stephanodiscaceae</taxon>
        <taxon>Cyclotella</taxon>
    </lineage>
</organism>
<dbReference type="CDD" id="cd07572">
    <property type="entry name" value="nit"/>
    <property type="match status" value="1"/>
</dbReference>
<sequence length="386" mass="42434">MLVLEPIHVTLLLFSVLAFLLKCESVALSNSNPVLSPMGTARVSRAAVAQIRSTSDKLSNLINIAKCAGWAKHAGADMLFLPECFGFMGDNASHTLEEADPAIFLCEQEPKHDELLPNPFRQTVSDVIISHANGTPFEIPKIDNTQRLPSIVRGLQFIARESGMWISGGGVHTRVPKSSSSTDHQKIYNTHVIIDDRGKVKRYYHKIHLFDVSIPNKVNLMESKTTEPGTTLEVCDSPVGKLGLSICYDMRFSEMYVDLVKMGAQILLAPSAFTVPTGKAHWHTLLRARAIESQCYMIAAAQVGKHNEKRESYGHSLVYDPWGELLADAGGYDSVGTAGDSAIPGDDDSPVRVPSIVVCEIDLDKIDTVRERMPIHEHRAKSTYAL</sequence>
<dbReference type="AlphaFoldDB" id="A0ABD3Q182"/>
<accession>A0ABD3Q182</accession>
<keyword evidence="2" id="KW-0732">Signal</keyword>
<dbReference type="InterPro" id="IPR003010">
    <property type="entry name" value="C-N_Hydrolase"/>
</dbReference>
<dbReference type="InterPro" id="IPR036526">
    <property type="entry name" value="C-N_Hydrolase_sf"/>
</dbReference>
<feature type="chain" id="PRO_5044837725" description="CN hydrolase domain-containing protein" evidence="2">
    <location>
        <begin position="26"/>
        <end position="386"/>
    </location>
</feature>
<evidence type="ECO:0000256" key="1">
    <source>
        <dbReference type="ARBA" id="ARBA00022801"/>
    </source>
</evidence>
<dbReference type="Pfam" id="PF00795">
    <property type="entry name" value="CN_hydrolase"/>
    <property type="match status" value="1"/>
</dbReference>
<keyword evidence="5" id="KW-1185">Reference proteome</keyword>
<dbReference type="PANTHER" id="PTHR23088:SF27">
    <property type="entry name" value="DEAMINATED GLUTATHIONE AMIDASE"/>
    <property type="match status" value="1"/>
</dbReference>
<protein>
    <recommendedName>
        <fullName evidence="3">CN hydrolase domain-containing protein</fullName>
    </recommendedName>
</protein>
<dbReference type="Gene3D" id="3.60.110.10">
    <property type="entry name" value="Carbon-nitrogen hydrolase"/>
    <property type="match status" value="1"/>
</dbReference>
<evidence type="ECO:0000259" key="3">
    <source>
        <dbReference type="PROSITE" id="PS50263"/>
    </source>
</evidence>
<gene>
    <name evidence="4" type="ORF">HJC23_010248</name>
</gene>
<dbReference type="PROSITE" id="PS50263">
    <property type="entry name" value="CN_HYDROLASE"/>
    <property type="match status" value="1"/>
</dbReference>
<dbReference type="InterPro" id="IPR045254">
    <property type="entry name" value="Nit1/2_C-N_Hydrolase"/>
</dbReference>
<evidence type="ECO:0000313" key="4">
    <source>
        <dbReference type="EMBL" id="KAL3793676.1"/>
    </source>
</evidence>
<dbReference type="EMBL" id="JABMIG020000089">
    <property type="protein sequence ID" value="KAL3793676.1"/>
    <property type="molecule type" value="Genomic_DNA"/>
</dbReference>
<dbReference type="PANTHER" id="PTHR23088">
    <property type="entry name" value="NITRILASE-RELATED"/>
    <property type="match status" value="1"/>
</dbReference>
<keyword evidence="1" id="KW-0378">Hydrolase</keyword>
<dbReference type="Proteomes" id="UP001516023">
    <property type="component" value="Unassembled WGS sequence"/>
</dbReference>
<feature type="domain" description="CN hydrolase" evidence="3">
    <location>
        <begin position="44"/>
        <end position="363"/>
    </location>
</feature>